<protein>
    <submittedName>
        <fullName evidence="1">Uncharacterized protein</fullName>
    </submittedName>
</protein>
<organism evidence="1 2">
    <name type="scientific">Zarea fungicola</name>
    <dbReference type="NCBI Taxonomy" id="93591"/>
    <lineage>
        <taxon>Eukaryota</taxon>
        <taxon>Fungi</taxon>
        <taxon>Dikarya</taxon>
        <taxon>Ascomycota</taxon>
        <taxon>Pezizomycotina</taxon>
        <taxon>Sordariomycetes</taxon>
        <taxon>Hypocreomycetidae</taxon>
        <taxon>Hypocreales</taxon>
        <taxon>Cordycipitaceae</taxon>
        <taxon>Zarea</taxon>
    </lineage>
</organism>
<evidence type="ECO:0000313" key="2">
    <source>
        <dbReference type="Proteomes" id="UP001143910"/>
    </source>
</evidence>
<dbReference type="EMBL" id="JANJQO010003051">
    <property type="protein sequence ID" value="KAJ2965290.1"/>
    <property type="molecule type" value="Genomic_DNA"/>
</dbReference>
<reference evidence="1" key="1">
    <citation type="submission" date="2022-08" db="EMBL/GenBank/DDBJ databases">
        <title>Genome Sequence of Lecanicillium fungicola.</title>
        <authorList>
            <person name="Buettner E."/>
        </authorList>
    </citation>
    <scope>NUCLEOTIDE SEQUENCE</scope>
    <source>
        <strain evidence="1">Babe33</strain>
    </source>
</reference>
<keyword evidence="2" id="KW-1185">Reference proteome</keyword>
<accession>A0ACC1MER9</accession>
<gene>
    <name evidence="1" type="ORF">NQ176_g10687</name>
</gene>
<sequence length="401" mass="43994">MASNNSNNNDTKATELAPELDVQHESGPSNSQIDARQHVEKPDQISSDSEADEPEEGFTPLSRRNTQAMISDNDRDEIMRIASQLSRRRSSVATAAGVDTSLGVIDENDPELDPQSDSFDLAKWIRHLVTQMRQEGRAPRSTGVSWRNLDVFGSGEAIQIQKTVGSVLMAPLRLGEFFSFGKKEHKQILHGFNGIIKPGELLVVLGRPGSGCSTTLKSICGELHGLQLGEGTQIHYNGIPQKQMMEEFKGETSYNQEVDKHFPHLTVGQTLEFAATVRTPQERLQGMSRTEHAKYMVKVVMAAFGLSHTYNTKVGDDFIRGVSGGERKRVSIAEMLLAGSPVCAWDNSTRGLDSATAFKFVQCLRMMTEIGDAVCAVAIYQASQAIYDLFDKATVLPSDDG</sequence>
<evidence type="ECO:0000313" key="1">
    <source>
        <dbReference type="EMBL" id="KAJ2965290.1"/>
    </source>
</evidence>
<comment type="caution">
    <text evidence="1">The sequence shown here is derived from an EMBL/GenBank/DDBJ whole genome shotgun (WGS) entry which is preliminary data.</text>
</comment>
<dbReference type="Proteomes" id="UP001143910">
    <property type="component" value="Unassembled WGS sequence"/>
</dbReference>
<proteinExistence type="predicted"/>
<name>A0ACC1MER9_9HYPO</name>